<evidence type="ECO:0000256" key="2">
    <source>
        <dbReference type="ARBA" id="ARBA00022723"/>
    </source>
</evidence>
<dbReference type="InterPro" id="IPR039355">
    <property type="entry name" value="Transcription_factor_GATA"/>
</dbReference>
<dbReference type="SUPFAM" id="SSF57716">
    <property type="entry name" value="Glucocorticoid receptor-like (DNA-binding domain)"/>
    <property type="match status" value="1"/>
</dbReference>
<dbReference type="PROSITE" id="PS50114">
    <property type="entry name" value="GATA_ZN_FINGER_2"/>
    <property type="match status" value="1"/>
</dbReference>
<sequence>MHYEGLQISSSLQGPSSTLENERRPQIRDDSIEANNLHAIWKKEENAKEMQRILSAIQGYTKQISAVKTPTLLPSLASMPFSTGQSTLNPTQELNKSHLTGTQSMPCLTGEDPVRQSVSSMSWSQSALPTPIELCSTVDNTGQWAEHSGGMITGNGNPSQLPTMAGTQTNGFKLLKLSHDQQKSRRSLSAPTSTLEEERNQVLSSANSFPGRHCLQQTEFKDLNPLSFKQTRDDAMTLQNSQDTRLSILDMLNRASSPMDEFDNVMHDQQSKLFSNQWQTNQLDNRCEFNSISMIQSDHPGREQKDIQFYTERVQQRRQSLRITQRIHDVINTAHQYTTGVQDVGQFYTRPTNMVPALNDSKSGQLYQDGNMHTNAHRTQQRRHSVCGNVDLKKTGRGRVKSSSRKKQECAHCKTTTTTTWRRHERQLVCNACGLYFKTKGRMRPLIVQQKAKQYQNQHMNIPF</sequence>
<organism evidence="9 10">
    <name type="scientific">Sphaeroforma arctica JP610</name>
    <dbReference type="NCBI Taxonomy" id="667725"/>
    <lineage>
        <taxon>Eukaryota</taxon>
        <taxon>Ichthyosporea</taxon>
        <taxon>Ichthyophonida</taxon>
        <taxon>Sphaeroforma</taxon>
    </lineage>
</organism>
<dbReference type="OrthoDB" id="515401at2759"/>
<comment type="subcellular location">
    <subcellularLocation>
        <location evidence="1">Nucleus</location>
    </subcellularLocation>
</comment>
<dbReference type="PANTHER" id="PTHR10071:SF337">
    <property type="entry name" value="GATA-BINDING FACTOR A"/>
    <property type="match status" value="1"/>
</dbReference>
<evidence type="ECO:0000313" key="10">
    <source>
        <dbReference type="Proteomes" id="UP000054560"/>
    </source>
</evidence>
<dbReference type="GO" id="GO:0000122">
    <property type="term" value="P:negative regulation of transcription by RNA polymerase II"/>
    <property type="evidence" value="ECO:0007669"/>
    <property type="project" value="TreeGrafter"/>
</dbReference>
<evidence type="ECO:0000313" key="9">
    <source>
        <dbReference type="EMBL" id="KNC76216.1"/>
    </source>
</evidence>
<evidence type="ECO:0000256" key="1">
    <source>
        <dbReference type="ARBA" id="ARBA00004123"/>
    </source>
</evidence>
<dbReference type="GO" id="GO:0000981">
    <property type="term" value="F:DNA-binding transcription factor activity, RNA polymerase II-specific"/>
    <property type="evidence" value="ECO:0007669"/>
    <property type="project" value="TreeGrafter"/>
</dbReference>
<dbReference type="CDD" id="cd00202">
    <property type="entry name" value="ZnF_GATA"/>
    <property type="match status" value="1"/>
</dbReference>
<dbReference type="GeneID" id="25911776"/>
<keyword evidence="5" id="KW-0539">Nucleus</keyword>
<keyword evidence="4" id="KW-0862">Zinc</keyword>
<dbReference type="GO" id="GO:0045944">
    <property type="term" value="P:positive regulation of transcription by RNA polymerase II"/>
    <property type="evidence" value="ECO:0007669"/>
    <property type="project" value="TreeGrafter"/>
</dbReference>
<evidence type="ECO:0000256" key="5">
    <source>
        <dbReference type="ARBA" id="ARBA00023242"/>
    </source>
</evidence>
<dbReference type="InterPro" id="IPR013088">
    <property type="entry name" value="Znf_NHR/GATA"/>
</dbReference>
<dbReference type="Gene3D" id="3.30.50.10">
    <property type="entry name" value="Erythroid Transcription Factor GATA-1, subunit A"/>
    <property type="match status" value="1"/>
</dbReference>
<protein>
    <recommendedName>
        <fullName evidence="8">GATA-type domain-containing protein</fullName>
    </recommendedName>
</protein>
<dbReference type="GO" id="GO:0000978">
    <property type="term" value="F:RNA polymerase II cis-regulatory region sequence-specific DNA binding"/>
    <property type="evidence" value="ECO:0007669"/>
    <property type="project" value="TreeGrafter"/>
</dbReference>
<accession>A0A0L0FIC6</accession>
<evidence type="ECO:0000256" key="3">
    <source>
        <dbReference type="ARBA" id="ARBA00022771"/>
    </source>
</evidence>
<dbReference type="GO" id="GO:0045165">
    <property type="term" value="P:cell fate commitment"/>
    <property type="evidence" value="ECO:0007669"/>
    <property type="project" value="TreeGrafter"/>
</dbReference>
<dbReference type="Pfam" id="PF00320">
    <property type="entry name" value="GATA"/>
    <property type="match status" value="1"/>
</dbReference>
<feature type="compositionally biased region" description="Basic and acidic residues" evidence="7">
    <location>
        <begin position="20"/>
        <end position="29"/>
    </location>
</feature>
<feature type="region of interest" description="Disordered" evidence="7">
    <location>
        <begin position="1"/>
        <end position="29"/>
    </location>
</feature>
<dbReference type="GO" id="GO:0008270">
    <property type="term" value="F:zinc ion binding"/>
    <property type="evidence" value="ECO:0007669"/>
    <property type="project" value="UniProtKB-KW"/>
</dbReference>
<proteinExistence type="predicted"/>
<feature type="domain" description="GATA-type" evidence="8">
    <location>
        <begin position="404"/>
        <end position="456"/>
    </location>
</feature>
<dbReference type="GO" id="GO:0005634">
    <property type="term" value="C:nucleus"/>
    <property type="evidence" value="ECO:0007669"/>
    <property type="project" value="UniProtKB-SubCell"/>
</dbReference>
<feature type="compositionally biased region" description="Polar residues" evidence="7">
    <location>
        <begin position="7"/>
        <end position="19"/>
    </location>
</feature>
<keyword evidence="10" id="KW-1185">Reference proteome</keyword>
<dbReference type="PANTHER" id="PTHR10071">
    <property type="entry name" value="TRANSCRIPTION FACTOR GATA FAMILY MEMBER"/>
    <property type="match status" value="1"/>
</dbReference>
<dbReference type="InterPro" id="IPR000679">
    <property type="entry name" value="Znf_GATA"/>
</dbReference>
<reference evidence="9 10" key="1">
    <citation type="submission" date="2011-02" db="EMBL/GenBank/DDBJ databases">
        <title>The Genome Sequence of Sphaeroforma arctica JP610.</title>
        <authorList>
            <consortium name="The Broad Institute Genome Sequencing Platform"/>
            <person name="Russ C."/>
            <person name="Cuomo C."/>
            <person name="Young S.K."/>
            <person name="Zeng Q."/>
            <person name="Gargeya S."/>
            <person name="Alvarado L."/>
            <person name="Berlin A."/>
            <person name="Chapman S.B."/>
            <person name="Chen Z."/>
            <person name="Freedman E."/>
            <person name="Gellesch M."/>
            <person name="Goldberg J."/>
            <person name="Griggs A."/>
            <person name="Gujja S."/>
            <person name="Heilman E."/>
            <person name="Heiman D."/>
            <person name="Howarth C."/>
            <person name="Mehta T."/>
            <person name="Neiman D."/>
            <person name="Pearson M."/>
            <person name="Roberts A."/>
            <person name="Saif S."/>
            <person name="Shea T."/>
            <person name="Shenoy N."/>
            <person name="Sisk P."/>
            <person name="Stolte C."/>
            <person name="Sykes S."/>
            <person name="White J."/>
            <person name="Yandava C."/>
            <person name="Burger G."/>
            <person name="Gray M.W."/>
            <person name="Holland P.W.H."/>
            <person name="King N."/>
            <person name="Lang F.B.F."/>
            <person name="Roger A.J."/>
            <person name="Ruiz-Trillo I."/>
            <person name="Haas B."/>
            <person name="Nusbaum C."/>
            <person name="Birren B."/>
        </authorList>
    </citation>
    <scope>NUCLEOTIDE SEQUENCE [LARGE SCALE GENOMIC DNA]</scope>
    <source>
        <strain evidence="9 10">JP610</strain>
    </source>
</reference>
<evidence type="ECO:0000259" key="8">
    <source>
        <dbReference type="PROSITE" id="PS50114"/>
    </source>
</evidence>
<dbReference type="STRING" id="667725.A0A0L0FIC6"/>
<name>A0A0L0FIC6_9EUKA</name>
<dbReference type="AlphaFoldDB" id="A0A0L0FIC6"/>
<keyword evidence="3 6" id="KW-0863">Zinc-finger</keyword>
<dbReference type="eggNOG" id="KOG1601">
    <property type="taxonomic scope" value="Eukaryota"/>
</dbReference>
<dbReference type="Proteomes" id="UP000054560">
    <property type="component" value="Unassembled WGS sequence"/>
</dbReference>
<dbReference type="RefSeq" id="XP_014150118.1">
    <property type="nucleotide sequence ID" value="XM_014294643.1"/>
</dbReference>
<evidence type="ECO:0000256" key="4">
    <source>
        <dbReference type="ARBA" id="ARBA00022833"/>
    </source>
</evidence>
<evidence type="ECO:0000256" key="6">
    <source>
        <dbReference type="PROSITE-ProRule" id="PRU00094"/>
    </source>
</evidence>
<keyword evidence="2" id="KW-0479">Metal-binding</keyword>
<dbReference type="EMBL" id="KQ243200">
    <property type="protein sequence ID" value="KNC76216.1"/>
    <property type="molecule type" value="Genomic_DNA"/>
</dbReference>
<dbReference type="SMART" id="SM00401">
    <property type="entry name" value="ZnF_GATA"/>
    <property type="match status" value="1"/>
</dbReference>
<gene>
    <name evidence="9" type="ORF">SARC_11272</name>
</gene>
<evidence type="ECO:0000256" key="7">
    <source>
        <dbReference type="SAM" id="MobiDB-lite"/>
    </source>
</evidence>